<keyword evidence="3" id="KW-1185">Reference proteome</keyword>
<name>E5XP77_SEGRC</name>
<dbReference type="InterPro" id="IPR011330">
    <property type="entry name" value="Glyco_hydro/deAcase_b/a-brl"/>
</dbReference>
<gene>
    <name evidence="2" type="ORF">HMPREF9336_01298</name>
</gene>
<dbReference type="eggNOG" id="COG0726">
    <property type="taxonomic scope" value="Bacteria"/>
</dbReference>
<dbReference type="EMBL" id="ACZI02000003">
    <property type="protein sequence ID" value="EFV13859.2"/>
    <property type="molecule type" value="Genomic_DNA"/>
</dbReference>
<dbReference type="HOGENOM" id="CLU_021264_9_1_11"/>
<dbReference type="PROSITE" id="PS51677">
    <property type="entry name" value="NODB"/>
    <property type="match status" value="1"/>
</dbReference>
<dbReference type="CDD" id="cd10917">
    <property type="entry name" value="CE4_NodB_like_6s_7s"/>
    <property type="match status" value="1"/>
</dbReference>
<dbReference type="STRING" id="679197.HMPREF9336_01298"/>
<proteinExistence type="predicted"/>
<reference evidence="2 3" key="1">
    <citation type="journal article" date="2011" name="Stand. Genomic Sci.">
        <title>High quality draft genome sequence of Segniliparus rugosus CDC 945(T)= (ATCC BAA-974(T)).</title>
        <authorList>
            <person name="Earl A.M."/>
            <person name="Desjardins C.A."/>
            <person name="Fitzgerald M.G."/>
            <person name="Arachchi H.M."/>
            <person name="Zeng Q."/>
            <person name="Mehta T."/>
            <person name="Griggs A."/>
            <person name="Birren B.W."/>
            <person name="Toney N.C."/>
            <person name="Carr J."/>
            <person name="Posey J."/>
            <person name="Butler W.R."/>
        </authorList>
    </citation>
    <scope>NUCLEOTIDE SEQUENCE [LARGE SCALE GENOMIC DNA]</scope>
    <source>
        <strain evidence="3">ATCC BAA-974 / DSM 45345 / CCUG 50838 / CIP 108380 / JCM 13579 / CDC 945</strain>
    </source>
</reference>
<dbReference type="GO" id="GO:0005975">
    <property type="term" value="P:carbohydrate metabolic process"/>
    <property type="evidence" value="ECO:0007669"/>
    <property type="project" value="InterPro"/>
</dbReference>
<dbReference type="SUPFAM" id="SSF88713">
    <property type="entry name" value="Glycoside hydrolase/deacetylase"/>
    <property type="match status" value="1"/>
</dbReference>
<sequence>MGRRRFLQALAASVAVVGSATGGMDVALDDVLPEGQRTPRASARTPVGPAPAVVGAPFGVITRLPGEGAQLAWTVDDGCSVAVVAAFAAFLKDTGVRMTFFPNGVNASWTLCAPALRPMVESGQVALGNHTWSHPDITRLPAKEVADQIVRNERFLKNTYGVTGQPFFRPPYGKRNAATDQIAADNGYRSVALWGGTLGDSTVAGAQSPDRLVQAARSVFWPQNIVLSHANLPGVTHCYGQLVELIKNRGLRTVTLRDAFGLA</sequence>
<dbReference type="Gene3D" id="3.20.20.370">
    <property type="entry name" value="Glycoside hydrolase/deacetylase"/>
    <property type="match status" value="1"/>
</dbReference>
<dbReference type="InterPro" id="IPR050248">
    <property type="entry name" value="Polysacc_deacetylase_ArnD"/>
</dbReference>
<dbReference type="Pfam" id="PF01522">
    <property type="entry name" value="Polysacc_deac_1"/>
    <property type="match status" value="1"/>
</dbReference>
<dbReference type="InterPro" id="IPR002509">
    <property type="entry name" value="NODB_dom"/>
</dbReference>
<dbReference type="PANTHER" id="PTHR10587">
    <property type="entry name" value="GLYCOSYL TRANSFERASE-RELATED"/>
    <property type="match status" value="1"/>
</dbReference>
<protein>
    <recommendedName>
        <fullName evidence="1">NodB homology domain-containing protein</fullName>
    </recommendedName>
</protein>
<evidence type="ECO:0000313" key="3">
    <source>
        <dbReference type="Proteomes" id="UP000004816"/>
    </source>
</evidence>
<evidence type="ECO:0000259" key="1">
    <source>
        <dbReference type="PROSITE" id="PS51677"/>
    </source>
</evidence>
<dbReference type="Proteomes" id="UP000004816">
    <property type="component" value="Unassembled WGS sequence"/>
</dbReference>
<evidence type="ECO:0000313" key="2">
    <source>
        <dbReference type="EMBL" id="EFV13859.2"/>
    </source>
</evidence>
<dbReference type="AlphaFoldDB" id="E5XP77"/>
<accession>E5XP77</accession>
<feature type="domain" description="NodB homology" evidence="1">
    <location>
        <begin position="69"/>
        <end position="254"/>
    </location>
</feature>
<dbReference type="RefSeq" id="WP_021030878.1">
    <property type="nucleotide sequence ID" value="NZ_KI391954.1"/>
</dbReference>
<dbReference type="OrthoDB" id="9763050at2"/>
<comment type="caution">
    <text evidence="2">The sequence shown here is derived from an EMBL/GenBank/DDBJ whole genome shotgun (WGS) entry which is preliminary data.</text>
</comment>
<dbReference type="GO" id="GO:0016810">
    <property type="term" value="F:hydrolase activity, acting on carbon-nitrogen (but not peptide) bonds"/>
    <property type="evidence" value="ECO:0007669"/>
    <property type="project" value="InterPro"/>
</dbReference>
<organism evidence="2 3">
    <name type="scientific">Segniliparus rugosus (strain ATCC BAA-974 / DSM 45345 / CCUG 50838 / CIP 108380 / JCM 13579 / CDC 945)</name>
    <dbReference type="NCBI Taxonomy" id="679197"/>
    <lineage>
        <taxon>Bacteria</taxon>
        <taxon>Bacillati</taxon>
        <taxon>Actinomycetota</taxon>
        <taxon>Actinomycetes</taxon>
        <taxon>Mycobacteriales</taxon>
        <taxon>Segniliparaceae</taxon>
        <taxon>Segniliparus</taxon>
    </lineage>
</organism>